<dbReference type="EMBL" id="QURB01000001">
    <property type="protein sequence ID" value="RFC55818.1"/>
    <property type="molecule type" value="Genomic_DNA"/>
</dbReference>
<feature type="transmembrane region" description="Helical" evidence="1">
    <location>
        <begin position="35"/>
        <end position="55"/>
    </location>
</feature>
<keyword evidence="1" id="KW-1133">Transmembrane helix</keyword>
<feature type="transmembrane region" description="Helical" evidence="1">
    <location>
        <begin position="7"/>
        <end position="29"/>
    </location>
</feature>
<gene>
    <name evidence="2" type="ORF">DXU93_02460</name>
</gene>
<accession>A0A3E1F1X0</accession>
<evidence type="ECO:0000256" key="1">
    <source>
        <dbReference type="SAM" id="Phobius"/>
    </source>
</evidence>
<dbReference type="OrthoDB" id="1122484at2"/>
<keyword evidence="1" id="KW-0472">Membrane</keyword>
<comment type="caution">
    <text evidence="2">The sequence shown here is derived from an EMBL/GenBank/DDBJ whole genome shotgun (WGS) entry which is preliminary data.</text>
</comment>
<evidence type="ECO:0000313" key="3">
    <source>
        <dbReference type="Proteomes" id="UP000257127"/>
    </source>
</evidence>
<protein>
    <submittedName>
        <fullName evidence="2">Uncharacterized protein</fullName>
    </submittedName>
</protein>
<dbReference type="AlphaFoldDB" id="A0A3E1F1X0"/>
<keyword evidence="1" id="KW-0812">Transmembrane</keyword>
<keyword evidence="3" id="KW-1185">Reference proteome</keyword>
<name>A0A3E1F1X0_9FLAO</name>
<reference evidence="2 3" key="1">
    <citation type="submission" date="2018-08" db="EMBL/GenBank/DDBJ databases">
        <title>The draft genome squence of Brumimicrobium sp. N62.</title>
        <authorList>
            <person name="Du Z.-J."/>
            <person name="Luo H.-R."/>
        </authorList>
    </citation>
    <scope>NUCLEOTIDE SEQUENCE [LARGE SCALE GENOMIC DNA]</scope>
    <source>
        <strain evidence="2 3">N62</strain>
    </source>
</reference>
<organism evidence="2 3">
    <name type="scientific">Brumimicrobium aurantiacum</name>
    <dbReference type="NCBI Taxonomy" id="1737063"/>
    <lineage>
        <taxon>Bacteria</taxon>
        <taxon>Pseudomonadati</taxon>
        <taxon>Bacteroidota</taxon>
        <taxon>Flavobacteriia</taxon>
        <taxon>Flavobacteriales</taxon>
        <taxon>Crocinitomicaceae</taxon>
        <taxon>Brumimicrobium</taxon>
    </lineage>
</organism>
<proteinExistence type="predicted"/>
<evidence type="ECO:0000313" key="2">
    <source>
        <dbReference type="EMBL" id="RFC55818.1"/>
    </source>
</evidence>
<dbReference type="Proteomes" id="UP000257127">
    <property type="component" value="Unassembled WGS sequence"/>
</dbReference>
<dbReference type="RefSeq" id="WP_116879653.1">
    <property type="nucleotide sequence ID" value="NZ_QURB01000001.1"/>
</dbReference>
<sequence length="223" mass="25290">MKEIRFIAALFSSLTLLSGFVFIGFIFYIDISSPLNIILTVFVLFLGIIASGLLFKMMLRRGVISVMSGTYASYDLDELEPNSTSNILKCKPKELVELFQVKKLEYARGLSVSIWGDQVGRKLDVKHTLKAISYDDSLETLTIIFSDFCRLKIVKPNLVLSTKSYLKVVKAKEIIWETNLNEEEGKFYHYKNNGKKIETASNTSWKPHCFDTGIGIQALYMQG</sequence>